<dbReference type="Proteomes" id="UP001501265">
    <property type="component" value="Unassembled WGS sequence"/>
</dbReference>
<proteinExistence type="predicted"/>
<dbReference type="SMART" id="SM00418">
    <property type="entry name" value="HTH_ARSR"/>
    <property type="match status" value="1"/>
</dbReference>
<feature type="compositionally biased region" description="Polar residues" evidence="1">
    <location>
        <begin position="85"/>
        <end position="100"/>
    </location>
</feature>
<dbReference type="EMBL" id="BAABIG010000033">
    <property type="protein sequence ID" value="GAA4803404.1"/>
    <property type="molecule type" value="Genomic_DNA"/>
</dbReference>
<feature type="compositionally biased region" description="Basic and acidic residues" evidence="1">
    <location>
        <begin position="38"/>
        <end position="47"/>
    </location>
</feature>
<sequence>MVVALLDGGEDGEDRHGPGEQGQHAATGPAPLRTLHNGRGEQQHREDEEGAAENIDAGALAARLGRPADDRRQGEQYRRQGDGVEQNTQRQPRPCTSTPESDGPIPTPMPATVPKRANAFPRAGPYLRTVMHALSDPLRYEVISALVREPEGTERHCSSFGLPVTKSTRSHHFRILREAGLIRQVDRGNSRMAQLRRADLGDRFPGLVDLIESNPAPLREH</sequence>
<name>A0ABP9C106_9ACTN</name>
<accession>A0ABP9C106</accession>
<feature type="compositionally biased region" description="Low complexity" evidence="1">
    <location>
        <begin position="56"/>
        <end position="65"/>
    </location>
</feature>
<dbReference type="InterPro" id="IPR036390">
    <property type="entry name" value="WH_DNA-bd_sf"/>
</dbReference>
<protein>
    <recommendedName>
        <fullName evidence="2">HTH arsR-type domain-containing protein</fullName>
    </recommendedName>
</protein>
<dbReference type="SUPFAM" id="SSF46785">
    <property type="entry name" value="Winged helix' DNA-binding domain"/>
    <property type="match status" value="1"/>
</dbReference>
<gene>
    <name evidence="3" type="ORF">GCM10023220_35810</name>
</gene>
<feature type="domain" description="HTH arsR-type" evidence="2">
    <location>
        <begin position="129"/>
        <end position="209"/>
    </location>
</feature>
<evidence type="ECO:0000313" key="3">
    <source>
        <dbReference type="EMBL" id="GAA4803404.1"/>
    </source>
</evidence>
<dbReference type="InterPro" id="IPR001845">
    <property type="entry name" value="HTH_ArsR_DNA-bd_dom"/>
</dbReference>
<dbReference type="InterPro" id="IPR036388">
    <property type="entry name" value="WH-like_DNA-bd_sf"/>
</dbReference>
<evidence type="ECO:0000256" key="1">
    <source>
        <dbReference type="SAM" id="MobiDB-lite"/>
    </source>
</evidence>
<evidence type="ECO:0000259" key="2">
    <source>
        <dbReference type="SMART" id="SM00418"/>
    </source>
</evidence>
<comment type="caution">
    <text evidence="3">The sequence shown here is derived from an EMBL/GenBank/DDBJ whole genome shotgun (WGS) entry which is preliminary data.</text>
</comment>
<feature type="region of interest" description="Disordered" evidence="1">
    <location>
        <begin position="1"/>
        <end position="112"/>
    </location>
</feature>
<dbReference type="InterPro" id="IPR011991">
    <property type="entry name" value="ArsR-like_HTH"/>
</dbReference>
<keyword evidence="4" id="KW-1185">Reference proteome</keyword>
<reference evidence="4" key="1">
    <citation type="journal article" date="2019" name="Int. J. Syst. Evol. Microbiol.">
        <title>The Global Catalogue of Microorganisms (GCM) 10K type strain sequencing project: providing services to taxonomists for standard genome sequencing and annotation.</title>
        <authorList>
            <consortium name="The Broad Institute Genomics Platform"/>
            <consortium name="The Broad Institute Genome Sequencing Center for Infectious Disease"/>
            <person name="Wu L."/>
            <person name="Ma J."/>
        </authorList>
    </citation>
    <scope>NUCLEOTIDE SEQUENCE [LARGE SCALE GENOMIC DNA]</scope>
    <source>
        <strain evidence="4">JCM 18081</strain>
    </source>
</reference>
<feature type="compositionally biased region" description="Basic and acidic residues" evidence="1">
    <location>
        <begin position="66"/>
        <end position="82"/>
    </location>
</feature>
<dbReference type="Gene3D" id="1.10.10.10">
    <property type="entry name" value="Winged helix-like DNA-binding domain superfamily/Winged helix DNA-binding domain"/>
    <property type="match status" value="1"/>
</dbReference>
<evidence type="ECO:0000313" key="4">
    <source>
        <dbReference type="Proteomes" id="UP001501265"/>
    </source>
</evidence>
<organism evidence="3 4">
    <name type="scientific">Streptomyces ziwulingensis</name>
    <dbReference type="NCBI Taxonomy" id="1045501"/>
    <lineage>
        <taxon>Bacteria</taxon>
        <taxon>Bacillati</taxon>
        <taxon>Actinomycetota</taxon>
        <taxon>Actinomycetes</taxon>
        <taxon>Kitasatosporales</taxon>
        <taxon>Streptomycetaceae</taxon>
        <taxon>Streptomyces</taxon>
    </lineage>
</organism>
<dbReference type="PRINTS" id="PR00778">
    <property type="entry name" value="HTHARSR"/>
</dbReference>
<dbReference type="CDD" id="cd00090">
    <property type="entry name" value="HTH_ARSR"/>
    <property type="match status" value="1"/>
</dbReference>